<name>A0ACC0Z7T8_9ROSI</name>
<keyword evidence="2" id="KW-1185">Reference proteome</keyword>
<organism evidence="1 2">
    <name type="scientific">Pistacia integerrima</name>
    <dbReference type="NCBI Taxonomy" id="434235"/>
    <lineage>
        <taxon>Eukaryota</taxon>
        <taxon>Viridiplantae</taxon>
        <taxon>Streptophyta</taxon>
        <taxon>Embryophyta</taxon>
        <taxon>Tracheophyta</taxon>
        <taxon>Spermatophyta</taxon>
        <taxon>Magnoliopsida</taxon>
        <taxon>eudicotyledons</taxon>
        <taxon>Gunneridae</taxon>
        <taxon>Pentapetalae</taxon>
        <taxon>rosids</taxon>
        <taxon>malvids</taxon>
        <taxon>Sapindales</taxon>
        <taxon>Anacardiaceae</taxon>
        <taxon>Pistacia</taxon>
    </lineage>
</organism>
<comment type="caution">
    <text evidence="1">The sequence shown here is derived from an EMBL/GenBank/DDBJ whole genome shotgun (WGS) entry which is preliminary data.</text>
</comment>
<dbReference type="EMBL" id="CM047738">
    <property type="protein sequence ID" value="KAJ0046972.1"/>
    <property type="molecule type" value="Genomic_DNA"/>
</dbReference>
<reference evidence="2" key="1">
    <citation type="journal article" date="2023" name="G3 (Bethesda)">
        <title>Genome assembly and association tests identify interacting loci associated with vigor, precocity, and sex in interspecific pistachio rootstocks.</title>
        <authorList>
            <person name="Palmer W."/>
            <person name="Jacygrad E."/>
            <person name="Sagayaradj S."/>
            <person name="Cavanaugh K."/>
            <person name="Han R."/>
            <person name="Bertier L."/>
            <person name="Beede B."/>
            <person name="Kafkas S."/>
            <person name="Golino D."/>
            <person name="Preece J."/>
            <person name="Michelmore R."/>
        </authorList>
    </citation>
    <scope>NUCLEOTIDE SEQUENCE [LARGE SCALE GENOMIC DNA]</scope>
</reference>
<gene>
    <name evidence="1" type="ORF">Pint_06000</name>
</gene>
<dbReference type="Proteomes" id="UP001163603">
    <property type="component" value="Chromosome 3"/>
</dbReference>
<evidence type="ECO:0000313" key="1">
    <source>
        <dbReference type="EMBL" id="KAJ0046972.1"/>
    </source>
</evidence>
<proteinExistence type="predicted"/>
<protein>
    <submittedName>
        <fullName evidence="1">Uncharacterized protein</fullName>
    </submittedName>
</protein>
<accession>A0ACC0Z7T8</accession>
<evidence type="ECO:0000313" key="2">
    <source>
        <dbReference type="Proteomes" id="UP001163603"/>
    </source>
</evidence>
<sequence>MSTTSATLFFFILLLLSPPGLTVLVGAIRPISPSPLTKSDQSYTTLEPKTSHERHKFRSEEVNGCMPKGFHRNSAPSRYINYNTLGSTMCSTGKRVATSKP</sequence>